<dbReference type="EMBL" id="JAQOMS010000002">
    <property type="protein sequence ID" value="MDC2888632.1"/>
    <property type="molecule type" value="Genomic_DNA"/>
</dbReference>
<evidence type="ECO:0000313" key="1">
    <source>
        <dbReference type="EMBL" id="MDC2888632.1"/>
    </source>
</evidence>
<dbReference type="Proteomes" id="UP001528411">
    <property type="component" value="Unassembled WGS sequence"/>
</dbReference>
<name>A0ABT5FCH2_9GAMM</name>
<gene>
    <name evidence="1" type="ORF">PN838_07485</name>
</gene>
<keyword evidence="2" id="KW-1185">Reference proteome</keyword>
<dbReference type="Gene3D" id="3.30.70.1290">
    <property type="entry name" value="Transposase IS200-like"/>
    <property type="match status" value="1"/>
</dbReference>
<dbReference type="PANTHER" id="PTHR34322">
    <property type="entry name" value="TRANSPOSASE, Y1_TNP DOMAIN-CONTAINING"/>
    <property type="match status" value="1"/>
</dbReference>
<protein>
    <submittedName>
        <fullName evidence="1">Transposase</fullName>
    </submittedName>
</protein>
<reference evidence="1 2" key="1">
    <citation type="submission" date="2023-01" db="EMBL/GenBank/DDBJ databases">
        <title>Psychrosphaera sp. nov., isolated from marine algae.</title>
        <authorList>
            <person name="Bayburt H."/>
            <person name="Choi B.J."/>
            <person name="Kim J.M."/>
            <person name="Choi D.G."/>
            <person name="Jeon C.O."/>
        </authorList>
    </citation>
    <scope>NUCLEOTIDE SEQUENCE [LARGE SCALE GENOMIC DNA]</scope>
    <source>
        <strain evidence="1 2">G1-22</strain>
    </source>
</reference>
<dbReference type="InterPro" id="IPR036515">
    <property type="entry name" value="Transposase_17_sf"/>
</dbReference>
<comment type="caution">
    <text evidence="1">The sequence shown here is derived from an EMBL/GenBank/DDBJ whole genome shotgun (WGS) entry which is preliminary data.</text>
</comment>
<evidence type="ECO:0000313" key="2">
    <source>
        <dbReference type="Proteomes" id="UP001528411"/>
    </source>
</evidence>
<accession>A0ABT5FCH2</accession>
<dbReference type="RefSeq" id="WP_272180221.1">
    <property type="nucleotide sequence ID" value="NZ_JAQOMS010000002.1"/>
</dbReference>
<dbReference type="PANTHER" id="PTHR34322:SF2">
    <property type="entry name" value="TRANSPOSASE IS200-LIKE DOMAIN-CONTAINING PROTEIN"/>
    <property type="match status" value="1"/>
</dbReference>
<dbReference type="SUPFAM" id="SSF143422">
    <property type="entry name" value="Transposase IS200-like"/>
    <property type="match status" value="1"/>
</dbReference>
<proteinExistence type="predicted"/>
<sequence length="317" mass="36329">MALARHKQVSIIATPYYHCISRCVRRAYLCGVDKTTGVNYEHRRIWVEKRLLELPKIFAIEVCAYAVMHNHTHSLLHVKTDQAESWTTLEVLWRWHQIFKGTVLTRKYAKDGAQSLTKTEQEAVIATAEVYRGRLSCISWFMRVLNEGIARKANREDNCTGRFWEGRFKSQALLDNSAILACMVYIDLNPLRAGVCKTLGDSKYTSIFHKLNAASTGKTFSKLKKFSKNDSSDFTLDTIAYIDLVQNTADCFIDKLNDKTARAIHENSLLGQLGFENTKWLELTNSFEEFFRGPVGCESSITKYAKLQNHKRRPNLT</sequence>
<organism evidence="1 2">
    <name type="scientific">Psychrosphaera algicola</name>
    <dbReference type="NCBI Taxonomy" id="3023714"/>
    <lineage>
        <taxon>Bacteria</taxon>
        <taxon>Pseudomonadati</taxon>
        <taxon>Pseudomonadota</taxon>
        <taxon>Gammaproteobacteria</taxon>
        <taxon>Alteromonadales</taxon>
        <taxon>Pseudoalteromonadaceae</taxon>
        <taxon>Psychrosphaera</taxon>
    </lineage>
</organism>